<dbReference type="Proteomes" id="UP000609172">
    <property type="component" value="Unassembled WGS sequence"/>
</dbReference>
<keyword evidence="2" id="KW-1185">Reference proteome</keyword>
<organism evidence="1 2">
    <name type="scientific">Flavobacterium agrisoli</name>
    <dbReference type="NCBI Taxonomy" id="2793066"/>
    <lineage>
        <taxon>Bacteria</taxon>
        <taxon>Pseudomonadati</taxon>
        <taxon>Bacteroidota</taxon>
        <taxon>Flavobacteriia</taxon>
        <taxon>Flavobacteriales</taxon>
        <taxon>Flavobacteriaceae</taxon>
        <taxon>Flavobacterium</taxon>
    </lineage>
</organism>
<sequence>MREDFLHYVWRFKKMDVLQLQTSKNEPIVIVNSGEYLELSGPDFFNAQLIIGNQKWAGNIEIHVKSSDWYSHNHELDSAYENVILHVVWEHDTDVFRKDNSEIPTLELKHYVESNVLENYNYLNQSKKWIYCENQINQVSDFVFQNWKERLFLERLEKKSDFIVKLLQASHNDWEAVLFFLLSKNFGLNINGDAFLKMAQSLTFDLVRKEAFELENLEALFFGQLQLLAENKEDAYFKDLQFRYFYLAHKYQLDLESQNGVQFFKLRPDNFPTIRLAQLANLFHLYPNLFSKIIELKSIDGAYTLLQVGVSCYWKTHFVFDKSSHKRDKMVSKSFVDLVLINTIIPFQFVYAKLNGTLNIDFFLEFMDAITPEKNSIIEKFFSLDVKVKSALDSQALLHLKNEYCNHNKCLSCAIGVELLK</sequence>
<reference evidence="1" key="1">
    <citation type="submission" date="2020-12" db="EMBL/GenBank/DDBJ databases">
        <title>Bacterial novel species Flavobacterium sp. SE-1-e isolated from soil.</title>
        <authorList>
            <person name="Jung H.-Y."/>
        </authorList>
    </citation>
    <scope>NUCLEOTIDE SEQUENCE</scope>
    <source>
        <strain evidence="1">SE-1-e</strain>
    </source>
</reference>
<dbReference type="EMBL" id="JAEHFV010000004">
    <property type="protein sequence ID" value="MBK0370465.1"/>
    <property type="molecule type" value="Genomic_DNA"/>
</dbReference>
<protein>
    <submittedName>
        <fullName evidence="1">DUF2851 family protein</fullName>
    </submittedName>
</protein>
<evidence type="ECO:0000313" key="1">
    <source>
        <dbReference type="EMBL" id="MBK0370465.1"/>
    </source>
</evidence>
<dbReference type="AlphaFoldDB" id="A0A934PNI8"/>
<accession>A0A934PNI8</accession>
<name>A0A934PNI8_9FLAO</name>
<dbReference type="InterPro" id="IPR021272">
    <property type="entry name" value="DUF2851"/>
</dbReference>
<comment type="caution">
    <text evidence="1">The sequence shown here is derived from an EMBL/GenBank/DDBJ whole genome shotgun (WGS) entry which is preliminary data.</text>
</comment>
<dbReference type="Pfam" id="PF11013">
    <property type="entry name" value="DUF2851"/>
    <property type="match status" value="1"/>
</dbReference>
<evidence type="ECO:0000313" key="2">
    <source>
        <dbReference type="Proteomes" id="UP000609172"/>
    </source>
</evidence>
<gene>
    <name evidence="1" type="ORF">I5M07_11535</name>
</gene>
<dbReference type="RefSeq" id="WP_200106590.1">
    <property type="nucleotide sequence ID" value="NZ_JAEHFV010000004.1"/>
</dbReference>
<proteinExistence type="predicted"/>